<name>A0ABQ4XB51_9ASTR</name>
<reference evidence="3" key="1">
    <citation type="journal article" date="2022" name="Int. J. Mol. Sci.">
        <title>Draft Genome of Tanacetum Coccineum: Genomic Comparison of Closely Related Tanacetum-Family Plants.</title>
        <authorList>
            <person name="Yamashiro T."/>
            <person name="Shiraishi A."/>
            <person name="Nakayama K."/>
            <person name="Satake H."/>
        </authorList>
    </citation>
    <scope>NUCLEOTIDE SEQUENCE</scope>
</reference>
<feature type="region of interest" description="Disordered" evidence="1">
    <location>
        <begin position="302"/>
        <end position="364"/>
    </location>
</feature>
<dbReference type="PANTHER" id="PTHR46148">
    <property type="entry name" value="CHROMO DOMAIN-CONTAINING PROTEIN"/>
    <property type="match status" value="1"/>
</dbReference>
<dbReference type="Proteomes" id="UP001151760">
    <property type="component" value="Unassembled WGS sequence"/>
</dbReference>
<feature type="domain" description="Tf2-1-like SH3-like" evidence="2">
    <location>
        <begin position="24"/>
        <end position="62"/>
    </location>
</feature>
<keyword evidence="4" id="KW-1185">Reference proteome</keyword>
<organism evidence="3 4">
    <name type="scientific">Tanacetum coccineum</name>
    <dbReference type="NCBI Taxonomy" id="301880"/>
    <lineage>
        <taxon>Eukaryota</taxon>
        <taxon>Viridiplantae</taxon>
        <taxon>Streptophyta</taxon>
        <taxon>Embryophyta</taxon>
        <taxon>Tracheophyta</taxon>
        <taxon>Spermatophyta</taxon>
        <taxon>Magnoliopsida</taxon>
        <taxon>eudicotyledons</taxon>
        <taxon>Gunneridae</taxon>
        <taxon>Pentapetalae</taxon>
        <taxon>asterids</taxon>
        <taxon>campanulids</taxon>
        <taxon>Asterales</taxon>
        <taxon>Asteraceae</taxon>
        <taxon>Asteroideae</taxon>
        <taxon>Anthemideae</taxon>
        <taxon>Anthemidinae</taxon>
        <taxon>Tanacetum</taxon>
    </lineage>
</organism>
<dbReference type="PANTHER" id="PTHR46148:SF59">
    <property type="entry name" value="NUCLEOTIDYLTRANSFERASE, RIBONUCLEASE H"/>
    <property type="match status" value="1"/>
</dbReference>
<protein>
    <recommendedName>
        <fullName evidence="2">Tf2-1-like SH3-like domain-containing protein</fullName>
    </recommendedName>
</protein>
<feature type="compositionally biased region" description="Low complexity" evidence="1">
    <location>
        <begin position="302"/>
        <end position="312"/>
    </location>
</feature>
<dbReference type="Pfam" id="PF24626">
    <property type="entry name" value="SH3_Tf2-1"/>
    <property type="match status" value="1"/>
</dbReference>
<reference evidence="3" key="2">
    <citation type="submission" date="2022-01" db="EMBL/GenBank/DDBJ databases">
        <authorList>
            <person name="Yamashiro T."/>
            <person name="Shiraishi A."/>
            <person name="Satake H."/>
            <person name="Nakayama K."/>
        </authorList>
    </citation>
    <scope>NUCLEOTIDE SEQUENCE</scope>
</reference>
<evidence type="ECO:0000259" key="2">
    <source>
        <dbReference type="Pfam" id="PF24626"/>
    </source>
</evidence>
<sequence>MQAARDQQKSYTYLKRKPMEFQVGDKVMLKVLPWKGVVCFGKRGKLNPRYVGPFKVLGKIGEFHSRARTSQKTSFVENPLRSIPCKLNPVEAKPGIPLTMFRWNSKRGPEFTWEREDQFRKNYPHLFTKTGHRCQVAASYLQALVNHLQVLKQERKIRFLKGKLGYSSVQLGLKSKQGFSTINHCQTSSLKVAFDHLRDALSVIFGLSVTQVMSDSEDSTVTYTAVSSPFEDGSDIGSPGVDGPPIMPEDPYAYIVTAYQAPPSPDYVHGPKEPQLPPPLDIVPQPMYPEYMLLEDEILPAEEQPLPAAASPTADSLGYVPKSDLEEEPEEDDEDPEEDPADYPADRDDDDEDEEEDEEEHSGG</sequence>
<comment type="caution">
    <text evidence="3">The sequence shown here is derived from an EMBL/GenBank/DDBJ whole genome shotgun (WGS) entry which is preliminary data.</text>
</comment>
<dbReference type="EMBL" id="BQNB010009347">
    <property type="protein sequence ID" value="GJS62255.1"/>
    <property type="molecule type" value="Genomic_DNA"/>
</dbReference>
<dbReference type="InterPro" id="IPR056924">
    <property type="entry name" value="SH3_Tf2-1"/>
</dbReference>
<evidence type="ECO:0000313" key="3">
    <source>
        <dbReference type="EMBL" id="GJS62255.1"/>
    </source>
</evidence>
<feature type="compositionally biased region" description="Acidic residues" evidence="1">
    <location>
        <begin position="325"/>
        <end position="364"/>
    </location>
</feature>
<evidence type="ECO:0000256" key="1">
    <source>
        <dbReference type="SAM" id="MobiDB-lite"/>
    </source>
</evidence>
<gene>
    <name evidence="3" type="ORF">Tco_0657039</name>
</gene>
<evidence type="ECO:0000313" key="4">
    <source>
        <dbReference type="Proteomes" id="UP001151760"/>
    </source>
</evidence>
<accession>A0ABQ4XB51</accession>
<proteinExistence type="predicted"/>